<dbReference type="PANTHER" id="PTHR13696:SF96">
    <property type="entry name" value="COBQ_COBB_MIND_PARA NUCLEOTIDE BINDING DOMAIN-CONTAINING PROTEIN"/>
    <property type="match status" value="1"/>
</dbReference>
<dbReference type="Gene3D" id="3.40.50.300">
    <property type="entry name" value="P-loop containing nucleotide triphosphate hydrolases"/>
    <property type="match status" value="1"/>
</dbReference>
<dbReference type="Proteomes" id="UP000622580">
    <property type="component" value="Unassembled WGS sequence"/>
</dbReference>
<comment type="caution">
    <text evidence="2">The sequence shown here is derived from an EMBL/GenBank/DDBJ whole genome shotgun (WGS) entry which is preliminary data.</text>
</comment>
<accession>A0A941D4A7</accession>
<dbReference type="InterPro" id="IPR002586">
    <property type="entry name" value="CobQ/CobB/MinD/ParA_Nub-bd_dom"/>
</dbReference>
<dbReference type="SUPFAM" id="SSF52540">
    <property type="entry name" value="P-loop containing nucleoside triphosphate hydrolases"/>
    <property type="match status" value="1"/>
</dbReference>
<reference evidence="2" key="1">
    <citation type="submission" date="2021-04" db="EMBL/GenBank/DDBJ databases">
        <title>Draft genome assembly of strain Phenylobacterium sp. 20VBR1 using MiniION and Illumina platforms.</title>
        <authorList>
            <person name="Thomas F.A."/>
            <person name="Krishnan K.P."/>
            <person name="Sinha R.K."/>
        </authorList>
    </citation>
    <scope>NUCLEOTIDE SEQUENCE</scope>
    <source>
        <strain evidence="2">20VBR1</strain>
    </source>
</reference>
<dbReference type="RefSeq" id="WP_215343345.1">
    <property type="nucleotide sequence ID" value="NZ_JAGSGD010000003.1"/>
</dbReference>
<organism evidence="2 3">
    <name type="scientific">Phenylobacterium glaciei</name>
    <dbReference type="NCBI Taxonomy" id="2803784"/>
    <lineage>
        <taxon>Bacteria</taxon>
        <taxon>Pseudomonadati</taxon>
        <taxon>Pseudomonadota</taxon>
        <taxon>Alphaproteobacteria</taxon>
        <taxon>Caulobacterales</taxon>
        <taxon>Caulobacteraceae</taxon>
        <taxon>Phenylobacterium</taxon>
    </lineage>
</organism>
<dbReference type="Pfam" id="PF01656">
    <property type="entry name" value="CbiA"/>
    <property type="match status" value="1"/>
</dbReference>
<sequence length="220" mass="22934">MKTIAVLSHKGGSGKTTVAVNLAIAWRALGARTVLADADPVRSASDSLRKRADHMSLVVETSAAKLDALAYVSGKGGCDVLIIDTSGGPDNGMIEAMKVADLCIAVSRPTYLDVAATLRTVDIVRRLGRQGMVLFNQCPPRRNGVESAVVSGTMDILRRGGLEVCPLALQTRAAYQRAIAQGQGVTEYEPGGKADAEIGGLLAYVQGKTAGAARDRAAND</sequence>
<protein>
    <submittedName>
        <fullName evidence="2">ParA family protein</fullName>
    </submittedName>
</protein>
<feature type="domain" description="CobQ/CobB/MinD/ParA nucleotide binding" evidence="1">
    <location>
        <begin position="4"/>
        <end position="116"/>
    </location>
</feature>
<evidence type="ECO:0000313" key="3">
    <source>
        <dbReference type="Proteomes" id="UP000622580"/>
    </source>
</evidence>
<evidence type="ECO:0000313" key="2">
    <source>
        <dbReference type="EMBL" id="MBR7621831.1"/>
    </source>
</evidence>
<dbReference type="PANTHER" id="PTHR13696">
    <property type="entry name" value="P-LOOP CONTAINING NUCLEOSIDE TRIPHOSPHATE HYDROLASE"/>
    <property type="match status" value="1"/>
</dbReference>
<gene>
    <name evidence="2" type="ORF">JKL49_20740</name>
</gene>
<name>A0A941D4A7_9CAUL</name>
<dbReference type="InterPro" id="IPR050678">
    <property type="entry name" value="DNA_Partitioning_ATPase"/>
</dbReference>
<dbReference type="AlphaFoldDB" id="A0A941D4A7"/>
<keyword evidence="3" id="KW-1185">Reference proteome</keyword>
<dbReference type="CDD" id="cd02042">
    <property type="entry name" value="ParAB_family"/>
    <property type="match status" value="1"/>
</dbReference>
<proteinExistence type="predicted"/>
<dbReference type="EMBL" id="JAGSGD010000003">
    <property type="protein sequence ID" value="MBR7621831.1"/>
    <property type="molecule type" value="Genomic_DNA"/>
</dbReference>
<dbReference type="InterPro" id="IPR027417">
    <property type="entry name" value="P-loop_NTPase"/>
</dbReference>
<dbReference type="PIRSF" id="PIRSF009320">
    <property type="entry name" value="Nuc_binding_HP_1000"/>
    <property type="match status" value="1"/>
</dbReference>
<evidence type="ECO:0000259" key="1">
    <source>
        <dbReference type="Pfam" id="PF01656"/>
    </source>
</evidence>